<dbReference type="GO" id="GO:0071816">
    <property type="term" value="P:tail-anchored membrane protein insertion into ER membrane"/>
    <property type="evidence" value="ECO:0007669"/>
    <property type="project" value="TreeGrafter"/>
</dbReference>
<proteinExistence type="predicted"/>
<protein>
    <recommendedName>
        <fullName evidence="4">Tail-anchored protein insertion receptor WRB</fullName>
    </recommendedName>
</protein>
<evidence type="ECO:0000313" key="2">
    <source>
        <dbReference type="EMBL" id="CAD7705352.1"/>
    </source>
</evidence>
<dbReference type="OrthoDB" id="512018at2759"/>
<accession>A0A8S1JCR9</accession>
<dbReference type="GO" id="GO:0043495">
    <property type="term" value="F:protein-membrane adaptor activity"/>
    <property type="evidence" value="ECO:0007669"/>
    <property type="project" value="TreeGrafter"/>
</dbReference>
<sequence>MEEEGQRERGAAALAVLAVLFAINTTHWIVKRKKEHRVMAMAEALLAEIHGLRRDADRLSGPDTFVQSAKMQRSANAKEKELAGLWEDHKGSENAGVLWWMSILRAVASITFVLWLWSVRLVCLDESLVWPVGSFLKFPQYSNPQGSITIIPWIIACDRASRALLQVVLPMKVVGSKAALWK</sequence>
<keyword evidence="1" id="KW-0812">Transmembrane</keyword>
<evidence type="ECO:0000313" key="3">
    <source>
        <dbReference type="Proteomes" id="UP000708148"/>
    </source>
</evidence>
<evidence type="ECO:0008006" key="4">
    <source>
        <dbReference type="Google" id="ProtNLM"/>
    </source>
</evidence>
<keyword evidence="3" id="KW-1185">Reference proteome</keyword>
<dbReference type="EMBL" id="CAJHUC010003100">
    <property type="protein sequence ID" value="CAD7705352.1"/>
    <property type="molecule type" value="Genomic_DNA"/>
</dbReference>
<feature type="transmembrane region" description="Helical" evidence="1">
    <location>
        <begin position="97"/>
        <end position="117"/>
    </location>
</feature>
<dbReference type="PANTHER" id="PTHR42650:SF1">
    <property type="entry name" value="GUIDED ENTRY OF TAIL-ANCHORED PROTEINS FACTOR 1"/>
    <property type="match status" value="1"/>
</dbReference>
<name>A0A8S1JCR9_9CHLO</name>
<reference evidence="2" key="1">
    <citation type="submission" date="2020-12" db="EMBL/GenBank/DDBJ databases">
        <authorList>
            <person name="Iha C."/>
        </authorList>
    </citation>
    <scope>NUCLEOTIDE SEQUENCE</scope>
</reference>
<dbReference type="Proteomes" id="UP000708148">
    <property type="component" value="Unassembled WGS sequence"/>
</dbReference>
<organism evidence="2 3">
    <name type="scientific">Ostreobium quekettii</name>
    <dbReference type="NCBI Taxonomy" id="121088"/>
    <lineage>
        <taxon>Eukaryota</taxon>
        <taxon>Viridiplantae</taxon>
        <taxon>Chlorophyta</taxon>
        <taxon>core chlorophytes</taxon>
        <taxon>Ulvophyceae</taxon>
        <taxon>TCBD clade</taxon>
        <taxon>Bryopsidales</taxon>
        <taxon>Ostreobineae</taxon>
        <taxon>Ostreobiaceae</taxon>
        <taxon>Ostreobium</taxon>
    </lineage>
</organism>
<gene>
    <name evidence="2" type="ORF">OSTQU699_LOCUS10707</name>
</gene>
<comment type="caution">
    <text evidence="2">The sequence shown here is derived from an EMBL/GenBank/DDBJ whole genome shotgun (WGS) entry which is preliminary data.</text>
</comment>
<feature type="transmembrane region" description="Helical" evidence="1">
    <location>
        <begin position="12"/>
        <end position="30"/>
    </location>
</feature>
<dbReference type="PANTHER" id="PTHR42650">
    <property type="entry name" value="TAIL-ANCHORED PROTEIN INSERTION RECEPTOR WRB"/>
    <property type="match status" value="1"/>
</dbReference>
<keyword evidence="1" id="KW-0472">Membrane</keyword>
<dbReference type="GO" id="GO:0043529">
    <property type="term" value="C:GET complex"/>
    <property type="evidence" value="ECO:0007669"/>
    <property type="project" value="TreeGrafter"/>
</dbReference>
<evidence type="ECO:0000256" key="1">
    <source>
        <dbReference type="SAM" id="Phobius"/>
    </source>
</evidence>
<dbReference type="AlphaFoldDB" id="A0A8S1JCR9"/>
<keyword evidence="1" id="KW-1133">Transmembrane helix</keyword>